<dbReference type="SFLD" id="SFLDF00288">
    <property type="entry name" value="HemN-like__clustered_with_nucl"/>
    <property type="match status" value="1"/>
</dbReference>
<dbReference type="SUPFAM" id="SSF102114">
    <property type="entry name" value="Radical SAM enzymes"/>
    <property type="match status" value="1"/>
</dbReference>
<dbReference type="Gene3D" id="3.20.20.70">
    <property type="entry name" value="Aldolase class I"/>
    <property type="match status" value="1"/>
</dbReference>
<dbReference type="GO" id="GO:0016491">
    <property type="term" value="F:oxidoreductase activity"/>
    <property type="evidence" value="ECO:0007669"/>
    <property type="project" value="UniProtKB-KW"/>
</dbReference>
<reference evidence="11" key="1">
    <citation type="submission" date="2010-08" db="EMBL/GenBank/DDBJ databases">
        <authorList>
            <person name="Weinstock G."/>
            <person name="Sodergren E."/>
            <person name="Clifton S."/>
            <person name="Fulton L."/>
            <person name="Fulton B."/>
            <person name="Courtney L."/>
            <person name="Fronick C."/>
            <person name="Harrison M."/>
            <person name="Strong C."/>
            <person name="Farmer C."/>
            <person name="Delahaunty K."/>
            <person name="Markovic C."/>
            <person name="Hall O."/>
            <person name="Minx P."/>
            <person name="Tomlinson C."/>
            <person name="Mitreva M."/>
            <person name="Hou S."/>
            <person name="Chen J."/>
            <person name="Wollam A."/>
            <person name="Pepin K.H."/>
            <person name="Johnson M."/>
            <person name="Bhonagiri V."/>
            <person name="Zhang X."/>
            <person name="Suruliraj S."/>
            <person name="Warren W."/>
            <person name="Chinwalla A."/>
            <person name="Mardis E.R."/>
            <person name="Wilson R.K."/>
        </authorList>
    </citation>
    <scope>NUCLEOTIDE SEQUENCE [LARGE SCALE GENOMIC DNA]</scope>
    <source>
        <strain evidence="11">HL044PA1</strain>
    </source>
</reference>
<dbReference type="PROSITE" id="PS51918">
    <property type="entry name" value="RADICAL_SAM"/>
    <property type="match status" value="1"/>
</dbReference>
<evidence type="ECO:0000256" key="5">
    <source>
        <dbReference type="ARBA" id="ARBA00022723"/>
    </source>
</evidence>
<dbReference type="PANTHER" id="PTHR13932:SF5">
    <property type="entry name" value="RADICAL S-ADENOSYL METHIONINE DOMAIN-CONTAINING PROTEIN 1, MITOCHONDRIAL"/>
    <property type="match status" value="1"/>
</dbReference>
<evidence type="ECO:0000313" key="12">
    <source>
        <dbReference type="Proteomes" id="UP000003179"/>
    </source>
</evidence>
<evidence type="ECO:0000256" key="4">
    <source>
        <dbReference type="ARBA" id="ARBA00022691"/>
    </source>
</evidence>
<proteinExistence type="inferred from homology"/>
<keyword evidence="3 9" id="KW-0349">Heme</keyword>
<keyword evidence="12" id="KW-1185">Reference proteome</keyword>
<dbReference type="PANTHER" id="PTHR13932">
    <property type="entry name" value="COPROPORPHYRINIGEN III OXIDASE"/>
    <property type="match status" value="1"/>
</dbReference>
<keyword evidence="9" id="KW-0004">4Fe-4S</keyword>
<dbReference type="EMBL" id="ADZU01000033">
    <property type="protein sequence ID" value="EFS91856.1"/>
    <property type="molecule type" value="Genomic_DNA"/>
</dbReference>
<dbReference type="SFLD" id="SFLDG01065">
    <property type="entry name" value="anaerobic_coproporphyrinogen-I"/>
    <property type="match status" value="2"/>
</dbReference>
<dbReference type="Proteomes" id="UP000003179">
    <property type="component" value="Unassembled WGS sequence"/>
</dbReference>
<comment type="similarity">
    <text evidence="1">Belongs to the anaerobic coproporphyrinogen-III oxidase family. HemW subfamily.</text>
</comment>
<organism evidence="11 12">
    <name type="scientific">Cutibacterium modestum HL044PA1</name>
    <dbReference type="NCBI Taxonomy" id="765109"/>
    <lineage>
        <taxon>Bacteria</taxon>
        <taxon>Bacillati</taxon>
        <taxon>Actinomycetota</taxon>
        <taxon>Actinomycetes</taxon>
        <taxon>Propionibacteriales</taxon>
        <taxon>Propionibacteriaceae</taxon>
        <taxon>Cutibacterium</taxon>
        <taxon>Cutibacterium modestum</taxon>
    </lineage>
</organism>
<accession>A0ABN0C3T6</accession>
<feature type="domain" description="Radical SAM core" evidence="10">
    <location>
        <begin position="17"/>
        <end position="261"/>
    </location>
</feature>
<dbReference type="InterPro" id="IPR013785">
    <property type="entry name" value="Aldolase_TIM"/>
</dbReference>
<evidence type="ECO:0000313" key="11">
    <source>
        <dbReference type="EMBL" id="EFS91856.1"/>
    </source>
</evidence>
<evidence type="ECO:0000259" key="10">
    <source>
        <dbReference type="PROSITE" id="PS51918"/>
    </source>
</evidence>
<comment type="function">
    <text evidence="9">Probably acts as a heme chaperone, transferring heme to an unknown acceptor. Binds one molecule of heme per monomer, possibly covalently. Binds 1 [4Fe-4S] cluster. The cluster is coordinated with 3 cysteines and an exchangeable S-adenosyl-L-methionine.</text>
</comment>
<evidence type="ECO:0000256" key="1">
    <source>
        <dbReference type="ARBA" id="ARBA00006100"/>
    </source>
</evidence>
<keyword evidence="9" id="KW-0963">Cytoplasm</keyword>
<keyword evidence="11" id="KW-0560">Oxidoreductase</keyword>
<evidence type="ECO:0000256" key="2">
    <source>
        <dbReference type="ARBA" id="ARBA00017228"/>
    </source>
</evidence>
<keyword evidence="4 9" id="KW-0949">S-adenosyl-L-methionine</keyword>
<evidence type="ECO:0000256" key="6">
    <source>
        <dbReference type="ARBA" id="ARBA00023004"/>
    </source>
</evidence>
<dbReference type="SFLD" id="SFLDS00029">
    <property type="entry name" value="Radical_SAM"/>
    <property type="match status" value="2"/>
</dbReference>
<dbReference type="InterPro" id="IPR058240">
    <property type="entry name" value="rSAM_sf"/>
</dbReference>
<evidence type="ECO:0000256" key="8">
    <source>
        <dbReference type="ARBA" id="ARBA00023186"/>
    </source>
</evidence>
<keyword evidence="6 9" id="KW-0408">Iron</keyword>
<dbReference type="InterPro" id="IPR007197">
    <property type="entry name" value="rSAM"/>
</dbReference>
<evidence type="ECO:0000256" key="7">
    <source>
        <dbReference type="ARBA" id="ARBA00023014"/>
    </source>
</evidence>
<dbReference type="NCBIfam" id="TIGR00539">
    <property type="entry name" value="hemN_rel"/>
    <property type="match status" value="1"/>
</dbReference>
<keyword evidence="5 9" id="KW-0479">Metal-binding</keyword>
<evidence type="ECO:0000256" key="9">
    <source>
        <dbReference type="RuleBase" id="RU364116"/>
    </source>
</evidence>
<protein>
    <recommendedName>
        <fullName evidence="2 9">Heme chaperone HemW</fullName>
    </recommendedName>
</protein>
<dbReference type="InterPro" id="IPR004559">
    <property type="entry name" value="HemW-like"/>
</dbReference>
<dbReference type="Pfam" id="PF04055">
    <property type="entry name" value="Radical_SAM"/>
    <property type="match status" value="1"/>
</dbReference>
<dbReference type="InterPro" id="IPR034505">
    <property type="entry name" value="Coproporphyrinogen-III_oxidase"/>
</dbReference>
<sequence>MTRRTMTHSDSSFPELHPADGPWSIYLHVPFCVSRCGYCDFNTYVLSAMGNVAVAGYLKAVHRELELAADVLGAGQPPVSTIFFGGGTPTMLSPVQLGELVDHIRTLWGTDLNAEITTEANPETLSGEVLAGLLKAGINRLSMGMQSADEFVLTVLDRRHRPGRAVEMAQLARQMGFDDVSLDLIFGAPGESLDSWWHSLDVALTAEPDHISAYSLIIEEGTRLAGRIRRGELPMTDEDDLADKYLLAERILTEAGYVNYEVSNWARPRNGRDHRCRHNMAYWLGHDWWGVGPGAHSHIAGTRWWNVKHPATYRSLLRERKLPVDGYEVLDDVQRHEETVLLRLRLSDGLPMTDLPRVERMRAAKVVEQGLGTIEEGRLVLNLSGRMVADRIIADLLI</sequence>
<dbReference type="InterPro" id="IPR006638">
    <property type="entry name" value="Elp3/MiaA/NifB-like_rSAM"/>
</dbReference>
<name>A0ABN0C3T6_9ACTN</name>
<dbReference type="InterPro" id="IPR010723">
    <property type="entry name" value="HemN_C"/>
</dbReference>
<dbReference type="SFLD" id="SFLDG01082">
    <property type="entry name" value="B12-binding_domain_containing"/>
    <property type="match status" value="1"/>
</dbReference>
<keyword evidence="8 9" id="KW-0143">Chaperone</keyword>
<dbReference type="Pfam" id="PF06969">
    <property type="entry name" value="HemN_C"/>
    <property type="match status" value="1"/>
</dbReference>
<comment type="subcellular location">
    <subcellularLocation>
        <location evidence="9">Cytoplasm</location>
    </subcellularLocation>
</comment>
<dbReference type="SFLD" id="SFLDF00562">
    <property type="entry name" value="HemN-like__clustered_with_heat"/>
    <property type="match status" value="1"/>
</dbReference>
<dbReference type="SMART" id="SM00729">
    <property type="entry name" value="Elp3"/>
    <property type="match status" value="1"/>
</dbReference>
<gene>
    <name evidence="11" type="ORF">HMPREF9607_02017</name>
</gene>
<evidence type="ECO:0000256" key="3">
    <source>
        <dbReference type="ARBA" id="ARBA00022617"/>
    </source>
</evidence>
<comment type="caution">
    <text evidence="11">The sequence shown here is derived from an EMBL/GenBank/DDBJ whole genome shotgun (WGS) entry which is preliminary data.</text>
</comment>
<keyword evidence="7 9" id="KW-0411">Iron-sulfur</keyword>
<dbReference type="CDD" id="cd01335">
    <property type="entry name" value="Radical_SAM"/>
    <property type="match status" value="1"/>
</dbReference>